<dbReference type="SUPFAM" id="SSF52972">
    <property type="entry name" value="ITPase-like"/>
    <property type="match status" value="1"/>
</dbReference>
<comment type="cofactor">
    <cofactor evidence="1">
        <name>a divalent metal cation</name>
        <dbReference type="ChEBI" id="CHEBI:60240"/>
    </cofactor>
</comment>
<proteinExistence type="inferred from homology"/>
<evidence type="ECO:0000256" key="2">
    <source>
        <dbReference type="ARBA" id="ARBA00022801"/>
    </source>
</evidence>
<dbReference type="PANTHER" id="PTHR43213:SF5">
    <property type="entry name" value="BIFUNCTIONAL DTTP_UTP PYROPHOSPHATASE_METHYLTRANSFERASE PROTEIN-RELATED"/>
    <property type="match status" value="1"/>
</dbReference>
<gene>
    <name evidence="3" type="primary">yhdE_7</name>
    <name evidence="3" type="ORF">GALL_267880</name>
</gene>
<dbReference type="PANTHER" id="PTHR43213">
    <property type="entry name" value="BIFUNCTIONAL DTTP/UTP PYROPHOSPHATASE/METHYLTRANSFERASE PROTEIN-RELATED"/>
    <property type="match status" value="1"/>
</dbReference>
<dbReference type="NCBIfam" id="TIGR00172">
    <property type="entry name" value="maf"/>
    <property type="match status" value="1"/>
</dbReference>
<dbReference type="GO" id="GO:0047429">
    <property type="term" value="F:nucleoside triphosphate diphosphatase activity"/>
    <property type="evidence" value="ECO:0007669"/>
    <property type="project" value="InterPro"/>
</dbReference>
<organism evidence="3">
    <name type="scientific">mine drainage metagenome</name>
    <dbReference type="NCBI Taxonomy" id="410659"/>
    <lineage>
        <taxon>unclassified sequences</taxon>
        <taxon>metagenomes</taxon>
        <taxon>ecological metagenomes</taxon>
    </lineage>
</organism>
<comment type="caution">
    <text evidence="3">The sequence shown here is derived from an EMBL/GenBank/DDBJ whole genome shotgun (WGS) entry which is preliminary data.</text>
</comment>
<dbReference type="PIRSF" id="PIRSF006305">
    <property type="entry name" value="Maf"/>
    <property type="match status" value="1"/>
</dbReference>
<evidence type="ECO:0000256" key="1">
    <source>
        <dbReference type="ARBA" id="ARBA00001968"/>
    </source>
</evidence>
<keyword evidence="2" id="KW-0378">Hydrolase</keyword>
<protein>
    <submittedName>
        <fullName evidence="3">Maf-like protein YhdE</fullName>
    </submittedName>
</protein>
<dbReference type="CDD" id="cd00555">
    <property type="entry name" value="Maf"/>
    <property type="match status" value="1"/>
</dbReference>
<dbReference type="InterPro" id="IPR029001">
    <property type="entry name" value="ITPase-like_fam"/>
</dbReference>
<accession>A0A1J5R5Z8</accession>
<sequence>MHARPRVDLASASPRRQELLRQIGVDFALLAPGGDEDAEALEQVLRGESAAAYVTRVTRLKLDAAVARQIRRGLPDAPILCADTTVALGRSILGKPADADEARAMLARLSGRTHRVLTAVALRWAHHAGRLHTAEVLSTSQVRFAALTPTQIDDYVASGEPFGKAGAYAVQGRAACFIQHLRGSYSGIMGLPLFETAQLLRQAGIPV</sequence>
<dbReference type="Pfam" id="PF02545">
    <property type="entry name" value="Maf"/>
    <property type="match status" value="1"/>
</dbReference>
<reference evidence="3" key="1">
    <citation type="submission" date="2016-10" db="EMBL/GenBank/DDBJ databases">
        <title>Sequence of Gallionella enrichment culture.</title>
        <authorList>
            <person name="Poehlein A."/>
            <person name="Muehling M."/>
            <person name="Daniel R."/>
        </authorList>
    </citation>
    <scope>NUCLEOTIDE SEQUENCE</scope>
</reference>
<name>A0A1J5R5Z8_9ZZZZ</name>
<dbReference type="Gene3D" id="3.90.950.10">
    <property type="match status" value="1"/>
</dbReference>
<dbReference type="InterPro" id="IPR003697">
    <property type="entry name" value="Maf-like"/>
</dbReference>
<dbReference type="AlphaFoldDB" id="A0A1J5R5Z8"/>
<dbReference type="EMBL" id="MLJW01000263">
    <property type="protein sequence ID" value="OIQ91321.1"/>
    <property type="molecule type" value="Genomic_DNA"/>
</dbReference>
<evidence type="ECO:0000313" key="3">
    <source>
        <dbReference type="EMBL" id="OIQ91321.1"/>
    </source>
</evidence>
<dbReference type="HAMAP" id="MF_00528">
    <property type="entry name" value="Maf"/>
    <property type="match status" value="1"/>
</dbReference>